<dbReference type="OrthoDB" id="9800855at2"/>
<keyword evidence="12 15" id="KW-0511">Multifunctional enzyme</keyword>
<feature type="binding site" evidence="15">
    <location>
        <position position="112"/>
    </location>
    <ligand>
        <name>DNA</name>
        <dbReference type="ChEBI" id="CHEBI:16991"/>
    </ligand>
</feature>
<feature type="binding site" evidence="15">
    <location>
        <position position="155"/>
    </location>
    <ligand>
        <name>DNA</name>
        <dbReference type="ChEBI" id="CHEBI:16991"/>
    </ligand>
</feature>
<dbReference type="EMBL" id="SSOB01000031">
    <property type="protein sequence ID" value="THF75476.1"/>
    <property type="molecule type" value="Genomic_DNA"/>
</dbReference>
<evidence type="ECO:0000256" key="16">
    <source>
        <dbReference type="SAM" id="MobiDB-lite"/>
    </source>
</evidence>
<evidence type="ECO:0000256" key="15">
    <source>
        <dbReference type="HAMAP-Rule" id="MF_00103"/>
    </source>
</evidence>
<evidence type="ECO:0000256" key="1">
    <source>
        <dbReference type="ARBA" id="ARBA00001668"/>
    </source>
</evidence>
<evidence type="ECO:0000256" key="8">
    <source>
        <dbReference type="ARBA" id="ARBA00022833"/>
    </source>
</evidence>
<dbReference type="HAMAP" id="MF_00103">
    <property type="entry name" value="Fapy_DNA_glycosyl"/>
    <property type="match status" value="1"/>
</dbReference>
<dbReference type="PANTHER" id="PTHR22993:SF9">
    <property type="entry name" value="FORMAMIDOPYRIMIDINE-DNA GLYCOSYLASE"/>
    <property type="match status" value="1"/>
</dbReference>
<feature type="active site" description="Proton donor; for beta-elimination activity" evidence="15">
    <location>
        <position position="60"/>
    </location>
</feature>
<dbReference type="Pfam" id="PF01149">
    <property type="entry name" value="Fapy_DNA_glyco"/>
    <property type="match status" value="1"/>
</dbReference>
<keyword evidence="6 15" id="KW-0863">Zinc-finger</keyword>
<evidence type="ECO:0000256" key="2">
    <source>
        <dbReference type="ARBA" id="ARBA00009409"/>
    </source>
</evidence>
<feature type="domain" description="Formamidopyrimidine-DNA glycosylase catalytic" evidence="18">
    <location>
        <begin position="2"/>
        <end position="115"/>
    </location>
</feature>
<dbReference type="SUPFAM" id="SSF57716">
    <property type="entry name" value="Glucocorticoid receptor-like (DNA-binding domain)"/>
    <property type="match status" value="1"/>
</dbReference>
<keyword evidence="20" id="KW-1185">Reference proteome</keyword>
<dbReference type="GO" id="GO:0140078">
    <property type="term" value="F:class I DNA-(apurinic or apyrimidinic site) endonuclease activity"/>
    <property type="evidence" value="ECO:0007669"/>
    <property type="project" value="UniProtKB-EC"/>
</dbReference>
<dbReference type="InterPro" id="IPR000214">
    <property type="entry name" value="Znf_DNA_glyclase/AP_lyase"/>
</dbReference>
<dbReference type="EC" id="3.2.2.23" evidence="15"/>
<feature type="domain" description="FPG-type" evidence="17">
    <location>
        <begin position="240"/>
        <end position="274"/>
    </location>
</feature>
<dbReference type="Gene3D" id="3.20.190.10">
    <property type="entry name" value="MutM-like, N-terminal"/>
    <property type="match status" value="1"/>
</dbReference>
<evidence type="ECO:0000256" key="5">
    <source>
        <dbReference type="ARBA" id="ARBA00022763"/>
    </source>
</evidence>
<keyword evidence="8 15" id="KW-0862">Zinc</keyword>
<keyword evidence="10 15" id="KW-0234">DNA repair</keyword>
<organism evidence="19 20">
    <name type="scientific">Cohnella fermenti</name>
    <dbReference type="NCBI Taxonomy" id="2565925"/>
    <lineage>
        <taxon>Bacteria</taxon>
        <taxon>Bacillati</taxon>
        <taxon>Bacillota</taxon>
        <taxon>Bacilli</taxon>
        <taxon>Bacillales</taxon>
        <taxon>Paenibacillaceae</taxon>
        <taxon>Cohnella</taxon>
    </lineage>
</organism>
<dbReference type="Pfam" id="PF06827">
    <property type="entry name" value="zf-FPG_IleRS"/>
    <property type="match status" value="1"/>
</dbReference>
<feature type="active site" description="Proton donor" evidence="15">
    <location>
        <position position="3"/>
    </location>
</feature>
<dbReference type="GO" id="GO:0008270">
    <property type="term" value="F:zinc ion binding"/>
    <property type="evidence" value="ECO:0007669"/>
    <property type="project" value="UniProtKB-UniRule"/>
</dbReference>
<feature type="binding site" evidence="15">
    <location>
        <position position="93"/>
    </location>
    <ligand>
        <name>DNA</name>
        <dbReference type="ChEBI" id="CHEBI:16991"/>
    </ligand>
</feature>
<evidence type="ECO:0000256" key="6">
    <source>
        <dbReference type="ARBA" id="ARBA00022771"/>
    </source>
</evidence>
<evidence type="ECO:0000256" key="4">
    <source>
        <dbReference type="ARBA" id="ARBA00022723"/>
    </source>
</evidence>
<comment type="caution">
    <text evidence="19">The sequence shown here is derived from an EMBL/GenBank/DDBJ whole genome shotgun (WGS) entry which is preliminary data.</text>
</comment>
<dbReference type="FunFam" id="1.10.8.50:FF:000003">
    <property type="entry name" value="Formamidopyrimidine-DNA glycosylase"/>
    <property type="match status" value="1"/>
</dbReference>
<dbReference type="NCBIfam" id="NF002211">
    <property type="entry name" value="PRK01103.1"/>
    <property type="match status" value="1"/>
</dbReference>
<feature type="region of interest" description="Disordered" evidence="16">
    <location>
        <begin position="276"/>
        <end position="314"/>
    </location>
</feature>
<name>A0A4S4BL47_9BACL</name>
<dbReference type="InterPro" id="IPR020629">
    <property type="entry name" value="FPG_Glyclase"/>
</dbReference>
<sequence>MPELPEVETVCRTLNSLIVGKTIGRVTVSLPRIIQKPDDPQLFAALLEGRTFLGVERRGKFIRLLLDGIVLVSHLRMEGRYGLYREEEPVEVHTHVIFHFTDGTALRYKDVRQFGTMHLFEPGMELRSAPLKKLGLEPLDEAFTADAFARAIERRTTKIKPLLLNQEVIVGLGNIYVDEALHEAGIHPERTADGLSRSERKRLHEAIVSTLRSAVEAGGSSIKSYVNGQGEMGMFQHKLRAYGRTGEACRRCGGEIVKFVLGGRGTHVCPKCQKPPKPLAGTGAAKRLTQNNAVKRRLDGMPTGGKKASSGQAR</sequence>
<evidence type="ECO:0000256" key="7">
    <source>
        <dbReference type="ARBA" id="ARBA00022801"/>
    </source>
</evidence>
<keyword evidence="11 15" id="KW-0456">Lyase</keyword>
<dbReference type="InterPro" id="IPR015886">
    <property type="entry name" value="H2TH_FPG"/>
</dbReference>
<dbReference type="SMART" id="SM01232">
    <property type="entry name" value="H2TH"/>
    <property type="match status" value="1"/>
</dbReference>
<evidence type="ECO:0000256" key="10">
    <source>
        <dbReference type="ARBA" id="ARBA00023204"/>
    </source>
</evidence>
<dbReference type="NCBIfam" id="TIGR00577">
    <property type="entry name" value="fpg"/>
    <property type="match status" value="1"/>
</dbReference>
<dbReference type="CDD" id="cd08966">
    <property type="entry name" value="EcFpg-like_N"/>
    <property type="match status" value="1"/>
</dbReference>
<evidence type="ECO:0000256" key="14">
    <source>
        <dbReference type="ARBA" id="ARBA00044632"/>
    </source>
</evidence>
<accession>A0A4S4BL47</accession>
<evidence type="ECO:0000313" key="19">
    <source>
        <dbReference type="EMBL" id="THF75476.1"/>
    </source>
</evidence>
<keyword evidence="4 15" id="KW-0479">Metal-binding</keyword>
<dbReference type="Proteomes" id="UP000310636">
    <property type="component" value="Unassembled WGS sequence"/>
</dbReference>
<keyword evidence="7 15" id="KW-0378">Hydrolase</keyword>
<comment type="subunit">
    <text evidence="3 15">Monomer.</text>
</comment>
<dbReference type="RefSeq" id="WP_136371924.1">
    <property type="nucleotide sequence ID" value="NZ_SSOB01000031.1"/>
</dbReference>
<dbReference type="InterPro" id="IPR035937">
    <property type="entry name" value="FPG_N"/>
</dbReference>
<dbReference type="SUPFAM" id="SSF81624">
    <property type="entry name" value="N-terminal domain of MutM-like DNA repair proteins"/>
    <property type="match status" value="1"/>
</dbReference>
<keyword evidence="5 15" id="KW-0227">DNA damage</keyword>
<protein>
    <recommendedName>
        <fullName evidence="15">Formamidopyrimidine-DNA glycosylase</fullName>
        <shortName evidence="15">Fapy-DNA glycosylase</shortName>
        <ecNumber evidence="15">3.2.2.23</ecNumber>
    </recommendedName>
    <alternativeName>
        <fullName evidence="15">DNA-(apurinic or apyrimidinic site) lyase MutM</fullName>
        <shortName evidence="15">AP lyase MutM</shortName>
        <ecNumber evidence="15">4.2.99.18</ecNumber>
    </alternativeName>
</protein>
<keyword evidence="9 15" id="KW-0238">DNA-binding</keyword>
<evidence type="ECO:0000256" key="3">
    <source>
        <dbReference type="ARBA" id="ARBA00011245"/>
    </source>
</evidence>
<proteinExistence type="inferred from homology"/>
<evidence type="ECO:0000259" key="18">
    <source>
        <dbReference type="PROSITE" id="PS51068"/>
    </source>
</evidence>
<evidence type="ECO:0000259" key="17">
    <source>
        <dbReference type="PROSITE" id="PS51066"/>
    </source>
</evidence>
<dbReference type="AlphaFoldDB" id="A0A4S4BL47"/>
<comment type="cofactor">
    <cofactor evidence="15">
        <name>Zn(2+)</name>
        <dbReference type="ChEBI" id="CHEBI:29105"/>
    </cofactor>
    <text evidence="15">Binds 1 zinc ion per subunit.</text>
</comment>
<feature type="active site" description="Schiff-base intermediate with DNA" evidence="15">
    <location>
        <position position="2"/>
    </location>
</feature>
<dbReference type="SUPFAM" id="SSF46946">
    <property type="entry name" value="S13-like H2TH domain"/>
    <property type="match status" value="1"/>
</dbReference>
<dbReference type="GO" id="GO:0003690">
    <property type="term" value="F:double-stranded DNA binding"/>
    <property type="evidence" value="ECO:0007669"/>
    <property type="project" value="UniProtKB-ARBA"/>
</dbReference>
<evidence type="ECO:0000256" key="13">
    <source>
        <dbReference type="ARBA" id="ARBA00023295"/>
    </source>
</evidence>
<dbReference type="PANTHER" id="PTHR22993">
    <property type="entry name" value="FORMAMIDOPYRIMIDINE-DNA GLYCOSYLASE"/>
    <property type="match status" value="1"/>
</dbReference>
<dbReference type="Gene3D" id="1.10.8.50">
    <property type="match status" value="1"/>
</dbReference>
<dbReference type="PROSITE" id="PS51066">
    <property type="entry name" value="ZF_FPG_2"/>
    <property type="match status" value="1"/>
</dbReference>
<dbReference type="GO" id="GO:0034039">
    <property type="term" value="F:8-oxo-7,8-dihydroguanine DNA N-glycosylase activity"/>
    <property type="evidence" value="ECO:0007669"/>
    <property type="project" value="TreeGrafter"/>
</dbReference>
<dbReference type="InterPro" id="IPR010663">
    <property type="entry name" value="Znf_FPG/IleRS"/>
</dbReference>
<evidence type="ECO:0000313" key="20">
    <source>
        <dbReference type="Proteomes" id="UP000310636"/>
    </source>
</evidence>
<evidence type="ECO:0000256" key="9">
    <source>
        <dbReference type="ARBA" id="ARBA00023125"/>
    </source>
</evidence>
<dbReference type="GO" id="GO:0003684">
    <property type="term" value="F:damaged DNA binding"/>
    <property type="evidence" value="ECO:0007669"/>
    <property type="project" value="InterPro"/>
</dbReference>
<dbReference type="PROSITE" id="PS51068">
    <property type="entry name" value="FPG_CAT"/>
    <property type="match status" value="1"/>
</dbReference>
<evidence type="ECO:0000256" key="11">
    <source>
        <dbReference type="ARBA" id="ARBA00023239"/>
    </source>
</evidence>
<evidence type="ECO:0000256" key="12">
    <source>
        <dbReference type="ARBA" id="ARBA00023268"/>
    </source>
</evidence>
<gene>
    <name evidence="15 19" type="primary">mutM</name>
    <name evidence="15" type="synonym">fpg</name>
    <name evidence="19" type="ORF">E6C55_21740</name>
</gene>
<reference evidence="19 20" key="1">
    <citation type="submission" date="2019-04" db="EMBL/GenBank/DDBJ databases">
        <title>Cohnella sp. nov. isolated from preserved vegetables.</title>
        <authorList>
            <person name="Lin S.-Y."/>
            <person name="Hung M.-H."/>
            <person name="Young C.-C."/>
        </authorList>
    </citation>
    <scope>NUCLEOTIDE SEQUENCE [LARGE SCALE GENOMIC DNA]</scope>
    <source>
        <strain evidence="19 20">CC-MHH1044</strain>
    </source>
</reference>
<dbReference type="Pfam" id="PF06831">
    <property type="entry name" value="H2TH"/>
    <property type="match status" value="1"/>
</dbReference>
<dbReference type="EC" id="4.2.99.18" evidence="15"/>
<comment type="catalytic activity">
    <reaction evidence="1 15">
        <text>Hydrolysis of DNA containing ring-opened 7-methylguanine residues, releasing 2,6-diamino-4-hydroxy-5-(N-methyl)formamidopyrimidine.</text>
        <dbReference type="EC" id="3.2.2.23"/>
    </reaction>
</comment>
<comment type="function">
    <text evidence="15">Involved in base excision repair of DNA damaged by oxidation or by mutagenic agents. Acts as DNA glycosylase that recognizes and removes damaged bases. Has a preference for oxidized purines, such as 7,8-dihydro-8-oxoguanine (8-oxoG). Has AP (apurinic/apyrimidinic) lyase activity and introduces nicks in the DNA strand. Cleaves the DNA backbone by beta-delta elimination to generate a single-strand break at the site of the removed base with both 3'- and 5'-phosphates.</text>
</comment>
<comment type="similarity">
    <text evidence="2 15">Belongs to the FPG family.</text>
</comment>
<dbReference type="GO" id="GO:0006284">
    <property type="term" value="P:base-excision repair"/>
    <property type="evidence" value="ECO:0007669"/>
    <property type="project" value="InterPro"/>
</dbReference>
<dbReference type="SMART" id="SM00898">
    <property type="entry name" value="Fapy_DNA_glyco"/>
    <property type="match status" value="1"/>
</dbReference>
<dbReference type="InterPro" id="IPR012319">
    <property type="entry name" value="FPG_cat"/>
</dbReference>
<keyword evidence="13 15" id="KW-0326">Glycosidase</keyword>
<dbReference type="InterPro" id="IPR010979">
    <property type="entry name" value="Ribosomal_uS13-like_H2TH"/>
</dbReference>
<comment type="catalytic activity">
    <reaction evidence="14 15">
        <text>2'-deoxyribonucleotide-(2'-deoxyribose 5'-phosphate)-2'-deoxyribonucleotide-DNA = a 3'-end 2'-deoxyribonucleotide-(2,3-dehydro-2,3-deoxyribose 5'-phosphate)-DNA + a 5'-end 5'-phospho-2'-deoxyribonucleoside-DNA + H(+)</text>
        <dbReference type="Rhea" id="RHEA:66592"/>
        <dbReference type="Rhea" id="RHEA-COMP:13180"/>
        <dbReference type="Rhea" id="RHEA-COMP:16897"/>
        <dbReference type="Rhea" id="RHEA-COMP:17067"/>
        <dbReference type="ChEBI" id="CHEBI:15378"/>
        <dbReference type="ChEBI" id="CHEBI:136412"/>
        <dbReference type="ChEBI" id="CHEBI:157695"/>
        <dbReference type="ChEBI" id="CHEBI:167181"/>
        <dbReference type="EC" id="4.2.99.18"/>
    </reaction>
</comment>
<feature type="active site" description="Proton donor; for delta-elimination activity" evidence="15">
    <location>
        <position position="264"/>
    </location>
</feature>